<evidence type="ECO:0000256" key="8">
    <source>
        <dbReference type="ARBA" id="ARBA00022777"/>
    </source>
</evidence>
<dbReference type="Pfam" id="PF01761">
    <property type="entry name" value="DHQ_synthase"/>
    <property type="match status" value="1"/>
</dbReference>
<feature type="binding site" evidence="14">
    <location>
        <position position="120"/>
    </location>
    <ligand>
        <name>ATP</name>
        <dbReference type="ChEBI" id="CHEBI:30616"/>
    </ligand>
</feature>
<dbReference type="GO" id="GO:0005737">
    <property type="term" value="C:cytoplasm"/>
    <property type="evidence" value="ECO:0007669"/>
    <property type="project" value="UniProtKB-SubCell"/>
</dbReference>
<dbReference type="Gene3D" id="1.20.1090.10">
    <property type="entry name" value="Dehydroquinate synthase-like - alpha domain"/>
    <property type="match status" value="1"/>
</dbReference>
<comment type="pathway">
    <text evidence="2 14">Metabolic intermediate biosynthesis; chorismate biosynthesis; chorismate from D-erythrose 4-phosphate and phosphoenolpyruvate: step 5/7.</text>
</comment>
<keyword evidence="11 14" id="KW-0057">Aromatic amino acid biosynthesis</keyword>
<evidence type="ECO:0000256" key="11">
    <source>
        <dbReference type="ARBA" id="ARBA00023141"/>
    </source>
</evidence>
<dbReference type="InterPro" id="IPR056179">
    <property type="entry name" value="DHQS_C"/>
</dbReference>
<keyword evidence="4 14" id="KW-0963">Cytoplasm</keyword>
<evidence type="ECO:0000256" key="3">
    <source>
        <dbReference type="ARBA" id="ARBA00012154"/>
    </source>
</evidence>
<dbReference type="InterPro" id="IPR023000">
    <property type="entry name" value="Shikimate_kinase_CS"/>
</dbReference>
<evidence type="ECO:0000259" key="15">
    <source>
        <dbReference type="Pfam" id="PF01761"/>
    </source>
</evidence>
<dbReference type="SUPFAM" id="SSF56796">
    <property type="entry name" value="Dehydroquinate synthase-like"/>
    <property type="match status" value="1"/>
</dbReference>
<dbReference type="KEGG" id="parq:DSM112329_03076"/>
<evidence type="ECO:0000256" key="5">
    <source>
        <dbReference type="ARBA" id="ARBA00022605"/>
    </source>
</evidence>
<feature type="binding site" evidence="14">
    <location>
        <position position="19"/>
    </location>
    <ligand>
        <name>Mg(2+)</name>
        <dbReference type="ChEBI" id="CHEBI:18420"/>
    </ligand>
</feature>
<comment type="cofactor">
    <cofactor evidence="14">
        <name>Mg(2+)</name>
        <dbReference type="ChEBI" id="CHEBI:18420"/>
    </cofactor>
    <text evidence="14">Binds 1 Mg(2+) ion per subunit.</text>
</comment>
<dbReference type="Pfam" id="PF01202">
    <property type="entry name" value="SKI"/>
    <property type="match status" value="1"/>
</dbReference>
<dbReference type="InterPro" id="IPR050071">
    <property type="entry name" value="Dehydroquinate_synthase"/>
</dbReference>
<feature type="binding site" evidence="14">
    <location>
        <position position="136"/>
    </location>
    <ligand>
        <name>substrate</name>
    </ligand>
</feature>
<dbReference type="PROSITE" id="PS01128">
    <property type="entry name" value="SHIKIMATE_KINASE"/>
    <property type="match status" value="1"/>
</dbReference>
<keyword evidence="14" id="KW-0479">Metal-binding</keyword>
<feature type="binding site" evidence="14">
    <location>
        <position position="37"/>
    </location>
    <ligand>
        <name>substrate</name>
    </ligand>
</feature>
<protein>
    <recommendedName>
        <fullName evidence="3 14">Shikimate kinase</fullName>
        <shortName evidence="14">SK</shortName>
        <ecNumber evidence="3 14">2.7.1.71</ecNumber>
    </recommendedName>
</protein>
<dbReference type="RefSeq" id="WP_354697449.1">
    <property type="nucleotide sequence ID" value="NZ_CP114014.1"/>
</dbReference>
<dbReference type="InterPro" id="IPR027417">
    <property type="entry name" value="P-loop_NTPase"/>
</dbReference>
<evidence type="ECO:0000256" key="4">
    <source>
        <dbReference type="ARBA" id="ARBA00022490"/>
    </source>
</evidence>
<evidence type="ECO:0000256" key="2">
    <source>
        <dbReference type="ARBA" id="ARBA00004842"/>
    </source>
</evidence>
<evidence type="ECO:0000256" key="14">
    <source>
        <dbReference type="HAMAP-Rule" id="MF_00109"/>
    </source>
</evidence>
<evidence type="ECO:0000256" key="12">
    <source>
        <dbReference type="ARBA" id="ARBA00023239"/>
    </source>
</evidence>
<evidence type="ECO:0000256" key="7">
    <source>
        <dbReference type="ARBA" id="ARBA00022741"/>
    </source>
</evidence>
<dbReference type="GO" id="GO:0009423">
    <property type="term" value="P:chorismate biosynthetic process"/>
    <property type="evidence" value="ECO:0007669"/>
    <property type="project" value="UniProtKB-UniRule"/>
</dbReference>
<dbReference type="PANTHER" id="PTHR43622">
    <property type="entry name" value="3-DEHYDROQUINATE SYNTHASE"/>
    <property type="match status" value="1"/>
</dbReference>
<comment type="subcellular location">
    <subcellularLocation>
        <location evidence="14">Cytoplasm</location>
    </subcellularLocation>
</comment>
<evidence type="ECO:0000256" key="10">
    <source>
        <dbReference type="ARBA" id="ARBA00023027"/>
    </source>
</evidence>
<evidence type="ECO:0000259" key="16">
    <source>
        <dbReference type="Pfam" id="PF24621"/>
    </source>
</evidence>
<evidence type="ECO:0000256" key="13">
    <source>
        <dbReference type="ARBA" id="ARBA00048567"/>
    </source>
</evidence>
<dbReference type="GO" id="GO:0005524">
    <property type="term" value="F:ATP binding"/>
    <property type="evidence" value="ECO:0007669"/>
    <property type="project" value="UniProtKB-UniRule"/>
</dbReference>
<dbReference type="Gene3D" id="3.40.50.300">
    <property type="entry name" value="P-loop containing nucleotide triphosphate hydrolases"/>
    <property type="match status" value="1"/>
</dbReference>
<dbReference type="CDD" id="cd00464">
    <property type="entry name" value="SK"/>
    <property type="match status" value="1"/>
</dbReference>
<evidence type="ECO:0000256" key="9">
    <source>
        <dbReference type="ARBA" id="ARBA00022840"/>
    </source>
</evidence>
<reference evidence="17" key="1">
    <citation type="submission" date="2022-12" db="EMBL/GenBank/DDBJ databases">
        <title>Paraconexibacter alkalitolerans sp. nov. and Baekduia alba sp. nov., isolated from soil and emended description of the genera Paraconexibacter (Chun et al., 2020) and Baekduia (An et al., 2020).</title>
        <authorList>
            <person name="Vieira S."/>
            <person name="Huber K.J."/>
            <person name="Geppert A."/>
            <person name="Wolf J."/>
            <person name="Neumann-Schaal M."/>
            <person name="Muesken M."/>
            <person name="Overmann J."/>
        </authorList>
    </citation>
    <scope>NUCLEOTIDE SEQUENCE</scope>
    <source>
        <strain evidence="17">AEG42_29</strain>
    </source>
</reference>
<evidence type="ECO:0000256" key="1">
    <source>
        <dbReference type="ARBA" id="ARBA00001911"/>
    </source>
</evidence>
<dbReference type="AlphaFoldDB" id="A0AAU7AX72"/>
<dbReference type="SUPFAM" id="SSF52540">
    <property type="entry name" value="P-loop containing nucleoside triphosphate hydrolases"/>
    <property type="match status" value="1"/>
</dbReference>
<keyword evidence="14" id="KW-0460">Magnesium</keyword>
<evidence type="ECO:0000313" key="17">
    <source>
        <dbReference type="EMBL" id="XAY06212.1"/>
    </source>
</evidence>
<dbReference type="CDD" id="cd08195">
    <property type="entry name" value="DHQS"/>
    <property type="match status" value="1"/>
</dbReference>
<comment type="caution">
    <text evidence="14">Lacks conserved residue(s) required for the propagation of feature annotation.</text>
</comment>
<dbReference type="EC" id="2.7.1.71" evidence="3 14"/>
<comment type="subunit">
    <text evidence="14">Monomer.</text>
</comment>
<dbReference type="PANTHER" id="PTHR43622:SF7">
    <property type="entry name" value="3-DEHYDROQUINATE SYNTHASE, CHLOROPLASTIC"/>
    <property type="match status" value="1"/>
</dbReference>
<dbReference type="EMBL" id="CP114014">
    <property type="protein sequence ID" value="XAY06212.1"/>
    <property type="molecule type" value="Genomic_DNA"/>
</dbReference>
<keyword evidence="7 14" id="KW-0547">Nucleotide-binding</keyword>
<evidence type="ECO:0000256" key="6">
    <source>
        <dbReference type="ARBA" id="ARBA00022679"/>
    </source>
</evidence>
<dbReference type="InterPro" id="IPR030960">
    <property type="entry name" value="DHQS/DOIS_N"/>
</dbReference>
<comment type="cofactor">
    <cofactor evidence="1">
        <name>NAD(+)</name>
        <dbReference type="ChEBI" id="CHEBI:57540"/>
    </cofactor>
</comment>
<keyword evidence="8 14" id="KW-0418">Kinase</keyword>
<keyword evidence="6 14" id="KW-0808">Transferase</keyword>
<feature type="binding site" evidence="14">
    <location>
        <position position="61"/>
    </location>
    <ligand>
        <name>substrate</name>
    </ligand>
</feature>
<accession>A0AAU7AX72</accession>
<sequence length="512" mass="53259">MTQLQPAIVFTGFMGAGKTTLAREVAHVLDVPVQDSDRLLTDRFGMEIEAFFAANGEAAFRAEESRLVGELLDGADGGVIALGGGALGSDRVRTALQRHTVVLVDVDLEVAWQRAHGKGRPLAQDREAFTALYREREAIYLAAADVVLPAGTGLGAVRGAIDAIRGLPSGPPGTRLLWASAGGAQYPVWVGRALLGHEGLPWPATGRRFGISDETVGELHAGRVRDLSGLIEIPPGEEAKTLQTTERVWRALVDVGATRGDHVVAVGGGVVGDLAGFAAATFQRGIPVVQVPTTVVAQVDSAYGGKTGVDLPEAKNYVGAYHQPAGVIVDTATLATLPPEEHAAGYAEVVKTALIAGGVLWDRIAAGEPVDDDVILACARTKLATVAADERDGGRRQVLNLGHTIGHAIETVTGYARYRHGEAVALGLLAALTLSGQEDLRDQVADLVAAAGLPVTMDPAIEVDAVLAATAKDKKRVGESTPFVLVGAPGDVTFGHQRGLPEVRGAIASLLP</sequence>
<comment type="similarity">
    <text evidence="14">Belongs to the shikimate kinase family.</text>
</comment>
<keyword evidence="5 14" id="KW-0028">Amino-acid biosynthesis</keyword>
<dbReference type="HAMAP" id="MF_00109">
    <property type="entry name" value="Shikimate_kinase"/>
    <property type="match status" value="1"/>
</dbReference>
<dbReference type="PRINTS" id="PR01100">
    <property type="entry name" value="SHIKIMTKNASE"/>
</dbReference>
<dbReference type="InterPro" id="IPR031322">
    <property type="entry name" value="Shikimate/glucono_kinase"/>
</dbReference>
<dbReference type="Pfam" id="PF24621">
    <property type="entry name" value="DHQS_C"/>
    <property type="match status" value="1"/>
</dbReference>
<dbReference type="GO" id="GO:0008652">
    <property type="term" value="P:amino acid biosynthetic process"/>
    <property type="evidence" value="ECO:0007669"/>
    <property type="project" value="UniProtKB-KW"/>
</dbReference>
<dbReference type="Gene3D" id="3.40.50.1970">
    <property type="match status" value="1"/>
</dbReference>
<dbReference type="InterPro" id="IPR000623">
    <property type="entry name" value="Shikimate_kinase/TSH1"/>
</dbReference>
<dbReference type="GO" id="GO:0004765">
    <property type="term" value="F:shikimate kinase activity"/>
    <property type="evidence" value="ECO:0007669"/>
    <property type="project" value="UniProtKB-UniRule"/>
</dbReference>
<feature type="binding site" evidence="14">
    <location>
        <position position="84"/>
    </location>
    <ligand>
        <name>substrate</name>
    </ligand>
</feature>
<name>A0AAU7AX72_9ACTN</name>
<keyword evidence="9 14" id="KW-0067">ATP-binding</keyword>
<feature type="binding site" evidence="14">
    <location>
        <begin position="15"/>
        <end position="20"/>
    </location>
    <ligand>
        <name>ATP</name>
        <dbReference type="ChEBI" id="CHEBI:30616"/>
    </ligand>
</feature>
<proteinExistence type="inferred from homology"/>
<dbReference type="GO" id="GO:0009073">
    <property type="term" value="P:aromatic amino acid family biosynthetic process"/>
    <property type="evidence" value="ECO:0007669"/>
    <property type="project" value="UniProtKB-KW"/>
</dbReference>
<keyword evidence="12 17" id="KW-0456">Lyase</keyword>
<feature type="domain" description="3-dehydroquinate synthase N-terminal" evidence="15">
    <location>
        <begin position="231"/>
        <end position="342"/>
    </location>
</feature>
<comment type="catalytic activity">
    <reaction evidence="13 14">
        <text>shikimate + ATP = 3-phosphoshikimate + ADP + H(+)</text>
        <dbReference type="Rhea" id="RHEA:13121"/>
        <dbReference type="ChEBI" id="CHEBI:15378"/>
        <dbReference type="ChEBI" id="CHEBI:30616"/>
        <dbReference type="ChEBI" id="CHEBI:36208"/>
        <dbReference type="ChEBI" id="CHEBI:145989"/>
        <dbReference type="ChEBI" id="CHEBI:456216"/>
        <dbReference type="EC" id="2.7.1.71"/>
    </reaction>
</comment>
<keyword evidence="10" id="KW-0520">NAD</keyword>
<organism evidence="17">
    <name type="scientific">Paraconexibacter sp. AEG42_29</name>
    <dbReference type="NCBI Taxonomy" id="2997339"/>
    <lineage>
        <taxon>Bacteria</taxon>
        <taxon>Bacillati</taxon>
        <taxon>Actinomycetota</taxon>
        <taxon>Thermoleophilia</taxon>
        <taxon>Solirubrobacterales</taxon>
        <taxon>Paraconexibacteraceae</taxon>
        <taxon>Paraconexibacter</taxon>
    </lineage>
</organism>
<comment type="function">
    <text evidence="14">Catalyzes the specific phosphorylation of the 3-hydroxyl group of shikimic acid using ATP as a cosubstrate.</text>
</comment>
<feature type="domain" description="3-dehydroquinate synthase C-terminal" evidence="16">
    <location>
        <begin position="345"/>
        <end position="475"/>
    </location>
</feature>
<dbReference type="GO" id="GO:0000287">
    <property type="term" value="F:magnesium ion binding"/>
    <property type="evidence" value="ECO:0007669"/>
    <property type="project" value="UniProtKB-UniRule"/>
</dbReference>
<dbReference type="GO" id="GO:0003856">
    <property type="term" value="F:3-dehydroquinate synthase activity"/>
    <property type="evidence" value="ECO:0007669"/>
    <property type="project" value="TreeGrafter"/>
</dbReference>
<gene>
    <name evidence="17" type="primary">aroB</name>
    <name evidence="14" type="synonym">aroK</name>
    <name evidence="17" type="ORF">DSM112329_03076</name>
</gene>